<dbReference type="Proteomes" id="UP000198362">
    <property type="component" value="Unassembled WGS sequence"/>
</dbReference>
<protein>
    <recommendedName>
        <fullName evidence="5">ABC-2 family transporter protein</fullName>
    </recommendedName>
</protein>
<keyword evidence="2" id="KW-0812">Transmembrane</keyword>
<evidence type="ECO:0000256" key="1">
    <source>
        <dbReference type="SAM" id="MobiDB-lite"/>
    </source>
</evidence>
<keyword evidence="2" id="KW-1133">Transmembrane helix</keyword>
<feature type="transmembrane region" description="Helical" evidence="2">
    <location>
        <begin position="211"/>
        <end position="230"/>
    </location>
</feature>
<sequence>MALSAAAGPGPAGHSTARKIAVTVGGLLIVMVILLTAFALPGANTAVKDVPIAAAGPQRAQLKATLDQAAPGAFDVSMVTSAAVSEREILDRDVYGAFVVDDDGLTLDIASAASSAVATSLTQVAQQLGTTMKLPVTVHDLRPLSTGDPKGLGLAAGALPIALGGWLAAMGIISLIVGAWHRLIAAAVFGVAGGFVLSGTLFAIGTFDTNYWATSAAAALGLAATCYFVLGFERLLRGGGIAIAALTLILLGNPLSGQSSAPEMLPHPWGALGQLLPPGATGTLLRNVSFFDGAAIARPISVLVAWALLGLAAYYLAGRRHKRRTPFDLHLDDADEPPPTGRHHRRDIPVAGAQPAAQV</sequence>
<evidence type="ECO:0000313" key="3">
    <source>
        <dbReference type="EMBL" id="SNT55712.1"/>
    </source>
</evidence>
<dbReference type="AlphaFoldDB" id="A0A239NM65"/>
<dbReference type="RefSeq" id="WP_089252141.1">
    <property type="nucleotide sequence ID" value="NZ_FZPH01000009.1"/>
</dbReference>
<evidence type="ECO:0000256" key="2">
    <source>
        <dbReference type="SAM" id="Phobius"/>
    </source>
</evidence>
<keyword evidence="2" id="KW-0472">Membrane</keyword>
<organism evidence="3 4">
    <name type="scientific">Asanoa hainanensis</name>
    <dbReference type="NCBI Taxonomy" id="560556"/>
    <lineage>
        <taxon>Bacteria</taxon>
        <taxon>Bacillati</taxon>
        <taxon>Actinomycetota</taxon>
        <taxon>Actinomycetes</taxon>
        <taxon>Micromonosporales</taxon>
        <taxon>Micromonosporaceae</taxon>
        <taxon>Asanoa</taxon>
    </lineage>
</organism>
<feature type="region of interest" description="Disordered" evidence="1">
    <location>
        <begin position="328"/>
        <end position="359"/>
    </location>
</feature>
<feature type="transmembrane region" description="Helical" evidence="2">
    <location>
        <begin position="183"/>
        <end position="205"/>
    </location>
</feature>
<reference evidence="3 4" key="1">
    <citation type="submission" date="2017-06" db="EMBL/GenBank/DDBJ databases">
        <authorList>
            <person name="Kim H.J."/>
            <person name="Triplett B.A."/>
        </authorList>
    </citation>
    <scope>NUCLEOTIDE SEQUENCE [LARGE SCALE GENOMIC DNA]</scope>
    <source>
        <strain evidence="3 4">CGMCC 4.5593</strain>
    </source>
</reference>
<dbReference type="OrthoDB" id="2151407at2"/>
<proteinExistence type="predicted"/>
<feature type="transmembrane region" description="Helical" evidence="2">
    <location>
        <begin position="20"/>
        <end position="40"/>
    </location>
</feature>
<evidence type="ECO:0008006" key="5">
    <source>
        <dbReference type="Google" id="ProtNLM"/>
    </source>
</evidence>
<feature type="transmembrane region" description="Helical" evidence="2">
    <location>
        <begin position="296"/>
        <end position="317"/>
    </location>
</feature>
<gene>
    <name evidence="3" type="ORF">SAMN05421812_109262</name>
</gene>
<keyword evidence="4" id="KW-1185">Reference proteome</keyword>
<feature type="transmembrane region" description="Helical" evidence="2">
    <location>
        <begin position="235"/>
        <end position="255"/>
    </location>
</feature>
<accession>A0A239NM65</accession>
<name>A0A239NM65_9ACTN</name>
<evidence type="ECO:0000313" key="4">
    <source>
        <dbReference type="Proteomes" id="UP000198362"/>
    </source>
</evidence>
<dbReference type="EMBL" id="FZPH01000009">
    <property type="protein sequence ID" value="SNT55712.1"/>
    <property type="molecule type" value="Genomic_DNA"/>
</dbReference>
<feature type="transmembrane region" description="Helical" evidence="2">
    <location>
        <begin position="152"/>
        <end position="176"/>
    </location>
</feature>